<dbReference type="InterPro" id="IPR040079">
    <property type="entry name" value="Glutathione_S-Trfase"/>
</dbReference>
<dbReference type="EMBL" id="JAPEVG010000066">
    <property type="protein sequence ID" value="KAJ8488196.1"/>
    <property type="molecule type" value="Genomic_DNA"/>
</dbReference>
<protein>
    <recommendedName>
        <fullName evidence="1">GST N-terminal domain-containing protein</fullName>
    </recommendedName>
</protein>
<dbReference type="PANTHER" id="PTHR43968">
    <property type="match status" value="1"/>
</dbReference>
<dbReference type="PROSITE" id="PS50404">
    <property type="entry name" value="GST_NTER"/>
    <property type="match status" value="1"/>
</dbReference>
<gene>
    <name evidence="2" type="ORF">ONZ51_g3690</name>
</gene>
<evidence type="ECO:0000259" key="1">
    <source>
        <dbReference type="PROSITE" id="PS50404"/>
    </source>
</evidence>
<dbReference type="PANTHER" id="PTHR43968:SF6">
    <property type="entry name" value="GLUTATHIONE S-TRANSFERASE OMEGA"/>
    <property type="match status" value="1"/>
</dbReference>
<dbReference type="GO" id="GO:0005737">
    <property type="term" value="C:cytoplasm"/>
    <property type="evidence" value="ECO:0007669"/>
    <property type="project" value="TreeGrafter"/>
</dbReference>
<proteinExistence type="predicted"/>
<accession>A0AAD7TXP9</accession>
<feature type="domain" description="GST N-terminal" evidence="1">
    <location>
        <begin position="5"/>
        <end position="95"/>
    </location>
</feature>
<dbReference type="SFLD" id="SFLDG00358">
    <property type="entry name" value="Main_(cytGST)"/>
    <property type="match status" value="1"/>
</dbReference>
<evidence type="ECO:0000313" key="3">
    <source>
        <dbReference type="Proteomes" id="UP001215151"/>
    </source>
</evidence>
<reference evidence="2" key="1">
    <citation type="submission" date="2022-11" db="EMBL/GenBank/DDBJ databases">
        <title>Genome Sequence of Cubamyces cubensis.</title>
        <authorList>
            <person name="Buettner E."/>
        </authorList>
    </citation>
    <scope>NUCLEOTIDE SEQUENCE</scope>
    <source>
        <strain evidence="2">MPL-01</strain>
    </source>
</reference>
<dbReference type="Proteomes" id="UP001215151">
    <property type="component" value="Unassembled WGS sequence"/>
</dbReference>
<dbReference type="AlphaFoldDB" id="A0AAD7TXP9"/>
<dbReference type="InterPro" id="IPR036249">
    <property type="entry name" value="Thioredoxin-like_sf"/>
</dbReference>
<dbReference type="InterPro" id="IPR036282">
    <property type="entry name" value="Glutathione-S-Trfase_C_sf"/>
</dbReference>
<dbReference type="InterPro" id="IPR004045">
    <property type="entry name" value="Glutathione_S-Trfase_N"/>
</dbReference>
<dbReference type="Gene3D" id="3.40.30.10">
    <property type="entry name" value="Glutaredoxin"/>
    <property type="match status" value="1"/>
</dbReference>
<dbReference type="Pfam" id="PF13417">
    <property type="entry name" value="GST_N_3"/>
    <property type="match status" value="1"/>
</dbReference>
<dbReference type="InterPro" id="IPR050983">
    <property type="entry name" value="GST_Omega/HSP26"/>
</dbReference>
<dbReference type="CDD" id="cd00570">
    <property type="entry name" value="GST_N_family"/>
    <property type="match status" value="1"/>
</dbReference>
<evidence type="ECO:0000313" key="2">
    <source>
        <dbReference type="EMBL" id="KAJ8488196.1"/>
    </source>
</evidence>
<dbReference type="SUPFAM" id="SSF52833">
    <property type="entry name" value="Thioredoxin-like"/>
    <property type="match status" value="1"/>
</dbReference>
<dbReference type="SFLD" id="SFLDS00019">
    <property type="entry name" value="Glutathione_Transferase_(cytos"/>
    <property type="match status" value="1"/>
</dbReference>
<sequence length="239" mass="27080">MPFTDRITLYTAHFSPYAQRVRIALEEVHADYVIHEIDPHHQPDWYRGVSPLGKVPAITFGGPDVPPDEPSPESVKLFESLPLLEFFVDVFPEANLLPTDPILRAKARAFIAIYESYVNAHYKDVLLFHKPVDGLLQGLEKLQAALPPTGFAIEQWSTADIAVIPFLSRMLLYLDTGIGNYDEEGEKKLKDAFAGERFARLKQYVQEARERPSFKVSFVSDEYQVAIGRKVPALQRRPA</sequence>
<name>A0AAD7TXP9_9APHY</name>
<dbReference type="SUPFAM" id="SSF47616">
    <property type="entry name" value="GST C-terminal domain-like"/>
    <property type="match status" value="1"/>
</dbReference>
<comment type="caution">
    <text evidence="2">The sequence shown here is derived from an EMBL/GenBank/DDBJ whole genome shotgun (WGS) entry which is preliminary data.</text>
</comment>
<keyword evidence="3" id="KW-1185">Reference proteome</keyword>
<organism evidence="2 3">
    <name type="scientific">Trametes cubensis</name>
    <dbReference type="NCBI Taxonomy" id="1111947"/>
    <lineage>
        <taxon>Eukaryota</taxon>
        <taxon>Fungi</taxon>
        <taxon>Dikarya</taxon>
        <taxon>Basidiomycota</taxon>
        <taxon>Agaricomycotina</taxon>
        <taxon>Agaricomycetes</taxon>
        <taxon>Polyporales</taxon>
        <taxon>Polyporaceae</taxon>
        <taxon>Trametes</taxon>
    </lineage>
</organism>
<dbReference type="Gene3D" id="1.20.1050.10">
    <property type="match status" value="1"/>
</dbReference>